<dbReference type="InterPro" id="IPR029016">
    <property type="entry name" value="GAF-like_dom_sf"/>
</dbReference>
<dbReference type="InterPro" id="IPR001789">
    <property type="entry name" value="Sig_transdc_resp-reg_receiver"/>
</dbReference>
<evidence type="ECO:0000256" key="2">
    <source>
        <dbReference type="ARBA" id="ARBA00012438"/>
    </source>
</evidence>
<dbReference type="Pfam" id="PF00360">
    <property type="entry name" value="PHY"/>
    <property type="match status" value="1"/>
</dbReference>
<evidence type="ECO:0000256" key="4">
    <source>
        <dbReference type="ARBA" id="ARBA00022553"/>
    </source>
</evidence>
<dbReference type="GO" id="GO:0006355">
    <property type="term" value="P:regulation of DNA-templated transcription"/>
    <property type="evidence" value="ECO:0007669"/>
    <property type="project" value="InterPro"/>
</dbReference>
<dbReference type="GO" id="GO:0009881">
    <property type="term" value="F:photoreceptor activity"/>
    <property type="evidence" value="ECO:0007669"/>
    <property type="project" value="UniProtKB-KW"/>
</dbReference>
<dbReference type="SUPFAM" id="SSF55785">
    <property type="entry name" value="PYP-like sensor domain (PAS domain)"/>
    <property type="match status" value="1"/>
</dbReference>
<dbReference type="Pfam" id="PF07536">
    <property type="entry name" value="HWE_HK"/>
    <property type="match status" value="1"/>
</dbReference>
<dbReference type="SMART" id="SM00448">
    <property type="entry name" value="REC"/>
    <property type="match status" value="1"/>
</dbReference>
<dbReference type="InterPro" id="IPR011102">
    <property type="entry name" value="Sig_transdc_His_kinase_HWE"/>
</dbReference>
<dbReference type="GO" id="GO:0005524">
    <property type="term" value="F:ATP binding"/>
    <property type="evidence" value="ECO:0007669"/>
    <property type="project" value="UniProtKB-KW"/>
</dbReference>
<organism evidence="15 16">
    <name type="scientific">Xaviernesmea oryzae</name>
    <dbReference type="NCBI Taxonomy" id="464029"/>
    <lineage>
        <taxon>Bacteria</taxon>
        <taxon>Pseudomonadati</taxon>
        <taxon>Pseudomonadota</taxon>
        <taxon>Alphaproteobacteria</taxon>
        <taxon>Hyphomicrobiales</taxon>
        <taxon>Rhizobiaceae</taxon>
        <taxon>Rhizobium/Agrobacterium group</taxon>
        <taxon>Xaviernesmea</taxon>
    </lineage>
</organism>
<evidence type="ECO:0000256" key="11">
    <source>
        <dbReference type="ARBA" id="ARBA00023170"/>
    </source>
</evidence>
<evidence type="ECO:0000256" key="12">
    <source>
        <dbReference type="PROSITE-ProRule" id="PRU00169"/>
    </source>
</evidence>
<keyword evidence="3" id="KW-0600">Photoreceptor protein</keyword>
<dbReference type="PIRSF" id="PIRSF036397">
    <property type="entry name" value="Bactrphtchrm_rec"/>
    <property type="match status" value="1"/>
</dbReference>
<keyword evidence="11" id="KW-0675">Receptor</keyword>
<feature type="modified residue" description="4-aspartylphosphate" evidence="12">
    <location>
        <position position="778"/>
    </location>
</feature>
<accession>A0A1Q9B2K9</accession>
<dbReference type="SMART" id="SM00911">
    <property type="entry name" value="HWE_HK"/>
    <property type="match status" value="1"/>
</dbReference>
<dbReference type="InterPro" id="IPR036890">
    <property type="entry name" value="HATPase_C_sf"/>
</dbReference>
<evidence type="ECO:0000259" key="14">
    <source>
        <dbReference type="PROSITE" id="PS50110"/>
    </source>
</evidence>
<dbReference type="SUPFAM" id="SSF55781">
    <property type="entry name" value="GAF domain-like"/>
    <property type="match status" value="2"/>
</dbReference>
<dbReference type="Pfam" id="PF00072">
    <property type="entry name" value="Response_reg"/>
    <property type="match status" value="1"/>
</dbReference>
<dbReference type="Gene3D" id="3.40.50.2300">
    <property type="match status" value="1"/>
</dbReference>
<keyword evidence="9" id="KW-0067">ATP-binding</keyword>
<dbReference type="GO" id="GO:0009584">
    <property type="term" value="P:detection of visible light"/>
    <property type="evidence" value="ECO:0007669"/>
    <property type="project" value="InterPro"/>
</dbReference>
<dbReference type="Gene3D" id="3.30.565.10">
    <property type="entry name" value="Histidine kinase-like ATPase, C-terminal domain"/>
    <property type="match status" value="1"/>
</dbReference>
<dbReference type="AlphaFoldDB" id="A0A1Q9B2K9"/>
<keyword evidence="4 12" id="KW-0597">Phosphoprotein</keyword>
<keyword evidence="10" id="KW-0157">Chromophore</keyword>
<name>A0A1Q9B2K9_9HYPH</name>
<dbReference type="PRINTS" id="PR01033">
    <property type="entry name" value="PHYTOCHROME"/>
</dbReference>
<dbReference type="GO" id="GO:0000160">
    <property type="term" value="P:phosphorelay signal transduction system"/>
    <property type="evidence" value="ECO:0007669"/>
    <property type="project" value="InterPro"/>
</dbReference>
<dbReference type="PANTHER" id="PTHR41523:SF8">
    <property type="entry name" value="ETHYLENE RESPONSE SENSOR PROTEIN"/>
    <property type="match status" value="1"/>
</dbReference>
<dbReference type="InterPro" id="IPR035965">
    <property type="entry name" value="PAS-like_dom_sf"/>
</dbReference>
<keyword evidence="16" id="KW-1185">Reference proteome</keyword>
<keyword evidence="5" id="KW-0716">Sensory transduction</keyword>
<evidence type="ECO:0000259" key="13">
    <source>
        <dbReference type="PROSITE" id="PS50046"/>
    </source>
</evidence>
<evidence type="ECO:0000256" key="10">
    <source>
        <dbReference type="ARBA" id="ARBA00022991"/>
    </source>
</evidence>
<dbReference type="InterPro" id="IPR009219">
    <property type="entry name" value="Bactrphtchr_CheY"/>
</dbReference>
<evidence type="ECO:0000256" key="6">
    <source>
        <dbReference type="ARBA" id="ARBA00022679"/>
    </source>
</evidence>
<dbReference type="InterPro" id="IPR043150">
    <property type="entry name" value="Phytochrome_PHY_sf"/>
</dbReference>
<dbReference type="SMART" id="SM00065">
    <property type="entry name" value="GAF"/>
    <property type="match status" value="1"/>
</dbReference>
<evidence type="ECO:0000256" key="3">
    <source>
        <dbReference type="ARBA" id="ARBA00022543"/>
    </source>
</evidence>
<dbReference type="Pfam" id="PF01590">
    <property type="entry name" value="GAF"/>
    <property type="match status" value="1"/>
</dbReference>
<sequence>MAHDTVDLTNCDREPIHLLGSVQPHGCLLALDARAGKILRHSLNLAAVIGIETSVNGMMLEDVLGYDAAHTLRNVVAALREGARPALLQGLQTSRGSFDVAVHLYKSIVTIELEPESAGQPLQMARMLIGRISDIMETDILIRQAARLVRGMLGYDRVMVYRFEEDGAGRVAAEARRGDLESFLGQYFPAGDIPRQARELYVRNTIRIIGDVDAIRVPIEPMIDMSGEPLDLSYVHLRSVSPVHCEYLRNMGVSASMSISILIDGKLWGLIACHHYQPRVLGMAHRVAAEMFGEFFSLHLQSLKQKEKLETASHARASLDRFLRIASHHGDVGALLKESLADFATLMPCDGVGLWLNGTWTIAGSAPPASAMPNIVRLMGTVAEGRVWATHSLAQRLPEAEAYSAQAAGVLAVPLTQIPRDYLFFFRKEFLQTLDWAGDPTKTYEVGPLGDRLTPRKSFAIWKETVHLQARAWNEAEREIAEVTRSALVEIGLRHSELMAEERSRADVRQRMLNEELNHRVKNILALIKSLVSQPVGKDRGIEDYVQSLKGRIQALSFAHDQVVRGDGGGVLSDLLDAELTPYRQNPESITMSGPRVLLDSRAFSVMALVLHELSTNAAKYGALSKAGGKLTITWEESVEGDCVMHWRESGGPLVSPPTRIGFGTALIDRSLPYDLGGQSSVTYARSGVEAMFRVPARHVVITPADPAGSHLDADPSRMTTQLDPGTRVLLVEDQMLIAMDVEAMLADAGVDHVVTAASALDALTKLETFRPDVAILDVNLGAGTSIEVAEMLLKTATPFLFATGYGNSTMIPGAFAGVPVVRKPYDSISLTRAIAAAIGAAKPEN</sequence>
<evidence type="ECO:0000256" key="8">
    <source>
        <dbReference type="ARBA" id="ARBA00022777"/>
    </source>
</evidence>
<keyword evidence="7" id="KW-0547">Nucleotide-binding</keyword>
<dbReference type="PROSITE" id="PS50110">
    <property type="entry name" value="RESPONSE_REGULATORY"/>
    <property type="match status" value="1"/>
</dbReference>
<feature type="domain" description="Response regulatory" evidence="14">
    <location>
        <begin position="728"/>
        <end position="839"/>
    </location>
</feature>
<dbReference type="Proteomes" id="UP000186364">
    <property type="component" value="Unassembled WGS sequence"/>
</dbReference>
<keyword evidence="6" id="KW-0808">Transferase</keyword>
<dbReference type="GO" id="GO:0004673">
    <property type="term" value="F:protein histidine kinase activity"/>
    <property type="evidence" value="ECO:0007669"/>
    <property type="project" value="UniProtKB-EC"/>
</dbReference>
<dbReference type="InterPro" id="IPR001294">
    <property type="entry name" value="Phytochrome"/>
</dbReference>
<comment type="caution">
    <text evidence="15">The sequence shown here is derived from an EMBL/GenBank/DDBJ whole genome shotgun (WGS) entry which is preliminary data.</text>
</comment>
<comment type="catalytic activity">
    <reaction evidence="1">
        <text>ATP + protein L-histidine = ADP + protein N-phospho-L-histidine.</text>
        <dbReference type="EC" id="2.7.13.3"/>
    </reaction>
</comment>
<dbReference type="RefSeq" id="WP_075625776.1">
    <property type="nucleotide sequence ID" value="NZ_FOAM01000015.1"/>
</dbReference>
<gene>
    <name evidence="15" type="ORF">BJF93_18730</name>
</gene>
<dbReference type="Gene3D" id="3.30.450.20">
    <property type="entry name" value="PAS domain"/>
    <property type="match status" value="1"/>
</dbReference>
<dbReference type="Pfam" id="PF08446">
    <property type="entry name" value="PAS_2"/>
    <property type="match status" value="1"/>
</dbReference>
<dbReference type="OrthoDB" id="9760752at2"/>
<dbReference type="InterPro" id="IPR003018">
    <property type="entry name" value="GAF"/>
</dbReference>
<evidence type="ECO:0000313" key="15">
    <source>
        <dbReference type="EMBL" id="OLP62254.1"/>
    </source>
</evidence>
<reference evidence="15 16" key="1">
    <citation type="submission" date="2016-09" db="EMBL/GenBank/DDBJ databases">
        <title>Rhizobium sp. nov., a novel species isolated from the rice rhizosphere.</title>
        <authorList>
            <person name="Zhao J."/>
            <person name="Zhang X."/>
        </authorList>
    </citation>
    <scope>NUCLEOTIDE SEQUENCE [LARGE SCALE GENOMIC DNA]</scope>
    <source>
        <strain evidence="15 16">1.7048</strain>
    </source>
</reference>
<dbReference type="EC" id="2.7.13.3" evidence="2"/>
<evidence type="ECO:0000256" key="5">
    <source>
        <dbReference type="ARBA" id="ARBA00022606"/>
    </source>
</evidence>
<dbReference type="InterPro" id="IPR016132">
    <property type="entry name" value="Phyto_chromo_attachment"/>
</dbReference>
<evidence type="ECO:0000256" key="1">
    <source>
        <dbReference type="ARBA" id="ARBA00000085"/>
    </source>
</evidence>
<keyword evidence="8 15" id="KW-0418">Kinase</keyword>
<evidence type="ECO:0000313" key="16">
    <source>
        <dbReference type="Proteomes" id="UP000186364"/>
    </source>
</evidence>
<dbReference type="InterPro" id="IPR013654">
    <property type="entry name" value="PAS_2"/>
</dbReference>
<evidence type="ECO:0000256" key="9">
    <source>
        <dbReference type="ARBA" id="ARBA00022840"/>
    </source>
</evidence>
<feature type="domain" description="Phytochrome chromophore attachment site" evidence="13">
    <location>
        <begin position="137"/>
        <end position="298"/>
    </location>
</feature>
<dbReference type="EMBL" id="MKIP01000027">
    <property type="protein sequence ID" value="OLP62254.1"/>
    <property type="molecule type" value="Genomic_DNA"/>
</dbReference>
<proteinExistence type="predicted"/>
<dbReference type="Gene3D" id="3.30.450.40">
    <property type="match status" value="1"/>
</dbReference>
<dbReference type="Gene3D" id="3.30.450.270">
    <property type="match status" value="1"/>
</dbReference>
<dbReference type="PANTHER" id="PTHR41523">
    <property type="entry name" value="TWO-COMPONENT SYSTEM SENSOR PROTEIN"/>
    <property type="match status" value="1"/>
</dbReference>
<dbReference type="PROSITE" id="PS50046">
    <property type="entry name" value="PHYTOCHROME_2"/>
    <property type="match status" value="1"/>
</dbReference>
<dbReference type="SUPFAM" id="SSF52172">
    <property type="entry name" value="CheY-like"/>
    <property type="match status" value="1"/>
</dbReference>
<evidence type="ECO:0000256" key="7">
    <source>
        <dbReference type="ARBA" id="ARBA00022741"/>
    </source>
</evidence>
<protein>
    <recommendedName>
        <fullName evidence="2">histidine kinase</fullName>
        <ecNumber evidence="2">2.7.13.3</ecNumber>
    </recommendedName>
</protein>
<dbReference type="InterPro" id="IPR013515">
    <property type="entry name" value="Phytochrome_cen-reg"/>
</dbReference>
<dbReference type="InterPro" id="IPR011006">
    <property type="entry name" value="CheY-like_superfamily"/>
</dbReference>